<accession>A0A9X3I637</accession>
<protein>
    <submittedName>
        <fullName evidence="1">HEAT repeat domain-containing protein</fullName>
    </submittedName>
</protein>
<evidence type="ECO:0000313" key="2">
    <source>
        <dbReference type="Proteomes" id="UP001143347"/>
    </source>
</evidence>
<gene>
    <name evidence="1" type="ORF">OSB52_20400</name>
</gene>
<dbReference type="InterPro" id="IPR011989">
    <property type="entry name" value="ARM-like"/>
</dbReference>
<dbReference type="InterPro" id="IPR016024">
    <property type="entry name" value="ARM-type_fold"/>
</dbReference>
<keyword evidence="2" id="KW-1185">Reference proteome</keyword>
<dbReference type="Gene3D" id="1.25.10.10">
    <property type="entry name" value="Leucine-rich Repeat Variant"/>
    <property type="match status" value="1"/>
</dbReference>
<name>A0A9X3I637_9ACTN</name>
<reference evidence="1" key="1">
    <citation type="submission" date="2022-10" db="EMBL/GenBank/DDBJ databases">
        <title>WGS of marine actinomycetes from Thailand.</title>
        <authorList>
            <person name="Thawai C."/>
        </authorList>
    </citation>
    <scope>NUCLEOTIDE SEQUENCE</scope>
    <source>
        <strain evidence="1">SW21</strain>
    </source>
</reference>
<organism evidence="1 2">
    <name type="scientific">Gordonia aquimaris</name>
    <dbReference type="NCBI Taxonomy" id="2984863"/>
    <lineage>
        <taxon>Bacteria</taxon>
        <taxon>Bacillati</taxon>
        <taxon>Actinomycetota</taxon>
        <taxon>Actinomycetes</taxon>
        <taxon>Mycobacteriales</taxon>
        <taxon>Gordoniaceae</taxon>
        <taxon>Gordonia</taxon>
    </lineage>
</organism>
<dbReference type="AlphaFoldDB" id="A0A9X3I637"/>
<proteinExistence type="predicted"/>
<dbReference type="Pfam" id="PF13646">
    <property type="entry name" value="HEAT_2"/>
    <property type="match status" value="1"/>
</dbReference>
<dbReference type="SUPFAM" id="SSF48371">
    <property type="entry name" value="ARM repeat"/>
    <property type="match status" value="1"/>
</dbReference>
<dbReference type="RefSeq" id="WP_266063343.1">
    <property type="nucleotide sequence ID" value="NZ_JAPKFM010000027.1"/>
</dbReference>
<dbReference type="Proteomes" id="UP001143347">
    <property type="component" value="Unassembled WGS sequence"/>
</dbReference>
<comment type="caution">
    <text evidence="1">The sequence shown here is derived from an EMBL/GenBank/DDBJ whole genome shotgun (WGS) entry which is preliminary data.</text>
</comment>
<dbReference type="EMBL" id="JAPKFM010000027">
    <property type="protein sequence ID" value="MCX2966448.1"/>
    <property type="molecule type" value="Genomic_DNA"/>
</dbReference>
<evidence type="ECO:0000313" key="1">
    <source>
        <dbReference type="EMBL" id="MCX2966448.1"/>
    </source>
</evidence>
<sequence>MITNDQYHQVSGAFDAASASTRLKAALTAGTSADERFLDILVARSGVEPDFFVRDMMTWALCRLPSGPVRVRLVGELTSDNPRARAQALHTLSKIGDPQVFSNVAAMIHDRDDEVARTAWRAAVSLVDHGHDDDDARALAAQLGIELGRGDDQLQLSLSRALLALGEAAQQVVADAASHADEHVRAHAAATERLIRDPDSAFVLSVDAARRVSVGAQA</sequence>